<dbReference type="InterPro" id="IPR036869">
    <property type="entry name" value="J_dom_sf"/>
</dbReference>
<dbReference type="CDD" id="cd10747">
    <property type="entry name" value="DnaJ_C"/>
    <property type="match status" value="1"/>
</dbReference>
<sequence>MAALRTAWNLSKDKTAKRLILELSSRGETSQCIFSVNLSTFQLPLSRNSISEKNILNCETTLGPAYLSKASFHSSQQHNKEDYYKVLGISKSATAKDIKNAYYKLAKKYHPDVSKDDPNAEKKFQSVSEAYEVLSDEGKRRQYDTYGMAGAGMGGGGQGPSPGAGGFTGFQGFDNFHSQIDPEELFRQMFGNAGFGGFRQTRNNDFEENIWGHAPASEIMMNISFQEACRGVNKEIELNVKSTCHACNGSKAAPGYKPETCPQCQGTGLETMNTGVFMMSTTCRMCQGQKKIIKKRCEVCRGNGKVLGRKKVVVAIPAGIEDGQTVRQHVGDQELFITFKVGRSNIFRREGADVHSDVTITLAQAVLGGTKRVPGIYEDILLSIPAGTQSHDRMRLSGKGISRVNTYGHGDHYVHFKIKVPLHLSAEQRALLLAYAETERNVDGTISGLVDTKSGGGKATEEPVQGECSSSSRKAADEGGLVSKIRDAINTTGNENTSTEEGSDSGGTSGTPGENDSDFKSSDTSSSNETEASLDKDSKNSSTKKTDKKSKSATGSINGKKMEAQSGDKNDKAKLDKAEKKVGKMAC</sequence>
<proteinExistence type="inferred from homology"/>
<keyword evidence="1 6" id="KW-0479">Metal-binding</keyword>
<dbReference type="CDD" id="cd06257">
    <property type="entry name" value="DnaJ"/>
    <property type="match status" value="1"/>
</dbReference>
<feature type="zinc finger region" description="CR-type" evidence="6">
    <location>
        <begin position="231"/>
        <end position="309"/>
    </location>
</feature>
<dbReference type="SUPFAM" id="SSF49493">
    <property type="entry name" value="HSP40/DnaJ peptide-binding domain"/>
    <property type="match status" value="1"/>
</dbReference>
<organism evidence="10 11">
    <name type="scientific">Mya arenaria</name>
    <name type="common">Soft-shell clam</name>
    <dbReference type="NCBI Taxonomy" id="6604"/>
    <lineage>
        <taxon>Eukaryota</taxon>
        <taxon>Metazoa</taxon>
        <taxon>Spiralia</taxon>
        <taxon>Lophotrochozoa</taxon>
        <taxon>Mollusca</taxon>
        <taxon>Bivalvia</taxon>
        <taxon>Autobranchia</taxon>
        <taxon>Heteroconchia</taxon>
        <taxon>Euheterodonta</taxon>
        <taxon>Imparidentia</taxon>
        <taxon>Neoheterodontei</taxon>
        <taxon>Myida</taxon>
        <taxon>Myoidea</taxon>
        <taxon>Myidae</taxon>
        <taxon>Mya</taxon>
    </lineage>
</organism>
<feature type="compositionally biased region" description="Low complexity" evidence="7">
    <location>
        <begin position="490"/>
        <end position="500"/>
    </location>
</feature>
<dbReference type="SMART" id="SM00271">
    <property type="entry name" value="DnaJ"/>
    <property type="match status" value="1"/>
</dbReference>
<dbReference type="InterPro" id="IPR008971">
    <property type="entry name" value="HSP40/DnaJ_pept-bd"/>
</dbReference>
<dbReference type="PROSITE" id="PS51188">
    <property type="entry name" value="ZF_CR"/>
    <property type="match status" value="1"/>
</dbReference>
<dbReference type="PANTHER" id="PTHR44145">
    <property type="entry name" value="DNAJ HOMOLOG SUBFAMILY A MEMBER 3, MITOCHONDRIAL"/>
    <property type="match status" value="1"/>
</dbReference>
<evidence type="ECO:0000256" key="2">
    <source>
        <dbReference type="ARBA" id="ARBA00022737"/>
    </source>
</evidence>
<dbReference type="PROSITE" id="PS50076">
    <property type="entry name" value="DNAJ_2"/>
    <property type="match status" value="1"/>
</dbReference>
<gene>
    <name evidence="10" type="ORF">MAR_024457</name>
</gene>
<dbReference type="SUPFAM" id="SSF46565">
    <property type="entry name" value="Chaperone J-domain"/>
    <property type="match status" value="1"/>
</dbReference>
<evidence type="ECO:0000256" key="4">
    <source>
        <dbReference type="ARBA" id="ARBA00022833"/>
    </source>
</evidence>
<keyword evidence="11" id="KW-1185">Reference proteome</keyword>
<name>A0ABY7DTZ2_MYAAR</name>
<protein>
    <submittedName>
        <fullName evidence="10">TID-like protein</fullName>
    </submittedName>
</protein>
<dbReference type="HAMAP" id="MF_01152">
    <property type="entry name" value="DnaJ"/>
    <property type="match status" value="1"/>
</dbReference>
<reference evidence="10" key="1">
    <citation type="submission" date="2022-11" db="EMBL/GenBank/DDBJ databases">
        <title>Centuries of genome instability and evolution in soft-shell clam transmissible cancer (bioRxiv).</title>
        <authorList>
            <person name="Hart S.F.M."/>
            <person name="Yonemitsu M.A."/>
            <person name="Giersch R.M."/>
            <person name="Beal B.F."/>
            <person name="Arriagada G."/>
            <person name="Davis B.W."/>
            <person name="Ostrander E.A."/>
            <person name="Goff S.P."/>
            <person name="Metzger M.J."/>
        </authorList>
    </citation>
    <scope>NUCLEOTIDE SEQUENCE</scope>
    <source>
        <strain evidence="10">MELC-2E11</strain>
        <tissue evidence="10">Siphon/mantle</tissue>
    </source>
</reference>
<feature type="domain" description="J" evidence="8">
    <location>
        <begin position="82"/>
        <end position="147"/>
    </location>
</feature>
<dbReference type="InterPro" id="IPR018253">
    <property type="entry name" value="DnaJ_domain_CS"/>
</dbReference>
<dbReference type="CDD" id="cd10719">
    <property type="entry name" value="DnaJ_zf"/>
    <property type="match status" value="1"/>
</dbReference>
<dbReference type="Gene3D" id="2.10.230.10">
    <property type="entry name" value="Heat shock protein DnaJ, cysteine-rich domain"/>
    <property type="match status" value="1"/>
</dbReference>
<keyword evidence="4 6" id="KW-0862">Zinc</keyword>
<dbReference type="InterPro" id="IPR001305">
    <property type="entry name" value="HSP_DnaJ_Cys-rich_dom"/>
</dbReference>
<dbReference type="InterPro" id="IPR002939">
    <property type="entry name" value="DnaJ_C"/>
</dbReference>
<accession>A0ABY7DTZ2</accession>
<dbReference type="SUPFAM" id="SSF57938">
    <property type="entry name" value="DnaJ/Hsp40 cysteine-rich domain"/>
    <property type="match status" value="1"/>
</dbReference>
<evidence type="ECO:0000313" key="11">
    <source>
        <dbReference type="Proteomes" id="UP001164746"/>
    </source>
</evidence>
<keyword evidence="3 6" id="KW-0863">Zinc-finger</keyword>
<dbReference type="InterPro" id="IPR036410">
    <property type="entry name" value="HSP_DnaJ_Cys-rich_dom_sf"/>
</dbReference>
<dbReference type="InterPro" id="IPR001623">
    <property type="entry name" value="DnaJ_domain"/>
</dbReference>
<dbReference type="Pfam" id="PF00226">
    <property type="entry name" value="DnaJ"/>
    <property type="match status" value="1"/>
</dbReference>
<evidence type="ECO:0000259" key="8">
    <source>
        <dbReference type="PROSITE" id="PS50076"/>
    </source>
</evidence>
<dbReference type="InterPro" id="IPR051938">
    <property type="entry name" value="Apopto_cytoskel_mod"/>
</dbReference>
<evidence type="ECO:0000259" key="9">
    <source>
        <dbReference type="PROSITE" id="PS51188"/>
    </source>
</evidence>
<dbReference type="PRINTS" id="PR00625">
    <property type="entry name" value="JDOMAIN"/>
</dbReference>
<evidence type="ECO:0000256" key="6">
    <source>
        <dbReference type="PROSITE-ProRule" id="PRU00546"/>
    </source>
</evidence>
<feature type="compositionally biased region" description="Basic and acidic residues" evidence="7">
    <location>
        <begin position="560"/>
        <end position="587"/>
    </location>
</feature>
<dbReference type="Gene3D" id="2.60.260.20">
    <property type="entry name" value="Urease metallochaperone UreE, N-terminal domain"/>
    <property type="match status" value="2"/>
</dbReference>
<dbReference type="Pfam" id="PF01556">
    <property type="entry name" value="DnaJ_C"/>
    <property type="match status" value="1"/>
</dbReference>
<dbReference type="InterPro" id="IPR012724">
    <property type="entry name" value="DnaJ"/>
</dbReference>
<evidence type="ECO:0000313" key="10">
    <source>
        <dbReference type="EMBL" id="WAR00085.1"/>
    </source>
</evidence>
<evidence type="ECO:0000256" key="3">
    <source>
        <dbReference type="ARBA" id="ARBA00022771"/>
    </source>
</evidence>
<feature type="region of interest" description="Disordered" evidence="7">
    <location>
        <begin position="446"/>
        <end position="587"/>
    </location>
</feature>
<feature type="domain" description="CR-type" evidence="9">
    <location>
        <begin position="231"/>
        <end position="309"/>
    </location>
</feature>
<keyword evidence="2" id="KW-0677">Repeat</keyword>
<dbReference type="Pfam" id="PF00684">
    <property type="entry name" value="DnaJ_CXXCXGXG"/>
    <property type="match status" value="1"/>
</dbReference>
<evidence type="ECO:0000256" key="5">
    <source>
        <dbReference type="ARBA" id="ARBA00023186"/>
    </source>
</evidence>
<evidence type="ECO:0000256" key="1">
    <source>
        <dbReference type="ARBA" id="ARBA00022723"/>
    </source>
</evidence>
<evidence type="ECO:0000256" key="7">
    <source>
        <dbReference type="SAM" id="MobiDB-lite"/>
    </source>
</evidence>
<dbReference type="EMBL" id="CP111014">
    <property type="protein sequence ID" value="WAR00085.1"/>
    <property type="molecule type" value="Genomic_DNA"/>
</dbReference>
<dbReference type="Proteomes" id="UP001164746">
    <property type="component" value="Chromosome 3"/>
</dbReference>
<dbReference type="Gene3D" id="1.10.287.110">
    <property type="entry name" value="DnaJ domain"/>
    <property type="match status" value="1"/>
</dbReference>
<dbReference type="PANTHER" id="PTHR44145:SF3">
    <property type="entry name" value="DNAJ HOMOLOG SUBFAMILY A MEMBER 3, MITOCHONDRIAL"/>
    <property type="match status" value="1"/>
</dbReference>
<dbReference type="PROSITE" id="PS00636">
    <property type="entry name" value="DNAJ_1"/>
    <property type="match status" value="1"/>
</dbReference>
<keyword evidence="5" id="KW-0143">Chaperone</keyword>